<comment type="caution">
    <text evidence="1">The sequence shown here is derived from an EMBL/GenBank/DDBJ whole genome shotgun (WGS) entry which is preliminary data.</text>
</comment>
<reference evidence="2" key="1">
    <citation type="journal article" date="2019" name="Int. J. Syst. Evol. Microbiol.">
        <title>The Global Catalogue of Microorganisms (GCM) 10K type strain sequencing project: providing services to taxonomists for standard genome sequencing and annotation.</title>
        <authorList>
            <consortium name="The Broad Institute Genomics Platform"/>
            <consortium name="The Broad Institute Genome Sequencing Center for Infectious Disease"/>
            <person name="Wu L."/>
            <person name="Ma J."/>
        </authorList>
    </citation>
    <scope>NUCLEOTIDE SEQUENCE [LARGE SCALE GENOMIC DNA]</scope>
    <source>
        <strain evidence="2">CGMCC 4.7393</strain>
    </source>
</reference>
<keyword evidence="1" id="KW-0436">Ligase</keyword>
<dbReference type="Proteomes" id="UP001596405">
    <property type="component" value="Unassembled WGS sequence"/>
</dbReference>
<evidence type="ECO:0000313" key="2">
    <source>
        <dbReference type="Proteomes" id="UP001596405"/>
    </source>
</evidence>
<proteinExistence type="predicted"/>
<evidence type="ECO:0000313" key="1">
    <source>
        <dbReference type="EMBL" id="MFC6999657.1"/>
    </source>
</evidence>
<dbReference type="SUPFAM" id="SSF55931">
    <property type="entry name" value="Glutamine synthetase/guanido kinase"/>
    <property type="match status" value="1"/>
</dbReference>
<dbReference type="RefSeq" id="WP_066620943.1">
    <property type="nucleotide sequence ID" value="NZ_JBHSYQ010000016.1"/>
</dbReference>
<dbReference type="EMBL" id="JBHSYQ010000016">
    <property type="protein sequence ID" value="MFC6999657.1"/>
    <property type="molecule type" value="Genomic_DNA"/>
</dbReference>
<dbReference type="InterPro" id="IPR014746">
    <property type="entry name" value="Gln_synth/guanido_kin_cat_dom"/>
</dbReference>
<accession>A0ABW2DSS5</accession>
<dbReference type="GO" id="GO:0016874">
    <property type="term" value="F:ligase activity"/>
    <property type="evidence" value="ECO:0007669"/>
    <property type="project" value="UniProtKB-KW"/>
</dbReference>
<dbReference type="InterPro" id="IPR050141">
    <property type="entry name" value="GCL_type2/YbdK_subfam"/>
</dbReference>
<dbReference type="InterPro" id="IPR006336">
    <property type="entry name" value="GCS2"/>
</dbReference>
<name>A0ABW2DSS5_9BACT</name>
<gene>
    <name evidence="1" type="ORF">ACFQHR_18625</name>
</gene>
<keyword evidence="2" id="KW-1185">Reference proteome</keyword>
<organism evidence="1 2">
    <name type="scientific">Rufibacter roseus</name>
    <dbReference type="NCBI Taxonomy" id="1567108"/>
    <lineage>
        <taxon>Bacteria</taxon>
        <taxon>Pseudomonadati</taxon>
        <taxon>Bacteroidota</taxon>
        <taxon>Cytophagia</taxon>
        <taxon>Cytophagales</taxon>
        <taxon>Hymenobacteraceae</taxon>
        <taxon>Rufibacter</taxon>
    </lineage>
</organism>
<sequence>MSQRKKLGLFAGYGVEMEYMIVDRDTLQVRPIADEVLKMEAGEITSDVERGEMAWSNELVLHVLELKTNGPAKELHRLPLLFHQEVLRINEILAPMNAMLLPTGAHPFMNPYKETKLWPHEASEIYEAYNRIFDCRGHGWSNLQSTHVNLPFSNDDDFGRLHAAIRLILPLIPALSAASPLLDGVVSGLLDTRLEVYRKNQQKIPSIAGQVVPEAVFSEKEYGEHIFGPIFKAIAPYDPDGVLQDEFLNSRGAIARFSRGAIEIRIIDNQECPLADVSIVTLVTEVLKYLTQQRWSSYPQQQNIKTEQLASVFLSSLKTGPETAIKQPELLQLFGLNRSQCTIKELWQHLWEQVKHSDAFTPELTSAVEVILSEGCLAQRLLRGLGQNPDLEQIKSVYLKLANCLQQNQMFVP</sequence>
<dbReference type="Pfam" id="PF04107">
    <property type="entry name" value="GCS2"/>
    <property type="match status" value="1"/>
</dbReference>
<dbReference type="PANTHER" id="PTHR36510:SF1">
    <property type="entry name" value="GLUTAMATE--CYSTEINE LIGASE 2-RELATED"/>
    <property type="match status" value="1"/>
</dbReference>
<protein>
    <submittedName>
        <fullName evidence="1">Glutamate-cysteine ligase family protein</fullName>
    </submittedName>
</protein>
<dbReference type="PANTHER" id="PTHR36510">
    <property type="entry name" value="GLUTAMATE--CYSTEINE LIGASE 2-RELATED"/>
    <property type="match status" value="1"/>
</dbReference>
<dbReference type="Gene3D" id="3.30.590.20">
    <property type="match status" value="1"/>
</dbReference>